<dbReference type="InterPro" id="IPR010929">
    <property type="entry name" value="PDR_CDR_ABC"/>
</dbReference>
<keyword evidence="3" id="KW-0813">Transport</keyword>
<protein>
    <recommendedName>
        <fullName evidence="10">ABC transporter domain-containing protein</fullName>
    </recommendedName>
</protein>
<comment type="similarity">
    <text evidence="2">Belongs to the ABC transporter superfamily. ABCG family. Eye pigment precursor importer (TC 3.A.1.204) subfamily.</text>
</comment>
<dbReference type="GO" id="GO:0016887">
    <property type="term" value="F:ATP hydrolysis activity"/>
    <property type="evidence" value="ECO:0007669"/>
    <property type="project" value="InterPro"/>
</dbReference>
<dbReference type="PANTHER" id="PTHR48041:SF113">
    <property type="entry name" value="ATP-BINDING CASSETTE SUB-FAMILY G MEMBER 5"/>
    <property type="match status" value="1"/>
</dbReference>
<feature type="transmembrane region" description="Helical" evidence="9">
    <location>
        <begin position="564"/>
        <end position="583"/>
    </location>
</feature>
<dbReference type="CDD" id="cd03234">
    <property type="entry name" value="ABCG_White"/>
    <property type="match status" value="1"/>
</dbReference>
<keyword evidence="5" id="KW-0547">Nucleotide-binding</keyword>
<dbReference type="InterPro" id="IPR027417">
    <property type="entry name" value="P-loop_NTPase"/>
</dbReference>
<dbReference type="InterPro" id="IPR017871">
    <property type="entry name" value="ABC_transporter-like_CS"/>
</dbReference>
<dbReference type="FunFam" id="3.40.50.300:FF:001473">
    <property type="entry name" value="ATP-binding cassette transporter"/>
    <property type="match status" value="1"/>
</dbReference>
<dbReference type="Pfam" id="PF01061">
    <property type="entry name" value="ABC2_membrane"/>
    <property type="match status" value="1"/>
</dbReference>
<evidence type="ECO:0000256" key="9">
    <source>
        <dbReference type="SAM" id="Phobius"/>
    </source>
</evidence>
<dbReference type="PROSITE" id="PS00211">
    <property type="entry name" value="ABC_TRANSPORTER_1"/>
    <property type="match status" value="1"/>
</dbReference>
<evidence type="ECO:0000256" key="8">
    <source>
        <dbReference type="ARBA" id="ARBA00023136"/>
    </source>
</evidence>
<dbReference type="InterPro" id="IPR003439">
    <property type="entry name" value="ABC_transporter-like_ATP-bd"/>
</dbReference>
<evidence type="ECO:0000256" key="2">
    <source>
        <dbReference type="ARBA" id="ARBA00005814"/>
    </source>
</evidence>
<dbReference type="PROSITE" id="PS50893">
    <property type="entry name" value="ABC_TRANSPORTER_2"/>
    <property type="match status" value="1"/>
</dbReference>
<dbReference type="GO" id="GO:0005524">
    <property type="term" value="F:ATP binding"/>
    <property type="evidence" value="ECO:0007669"/>
    <property type="project" value="UniProtKB-KW"/>
</dbReference>
<dbReference type="GO" id="GO:0033344">
    <property type="term" value="P:cholesterol efflux"/>
    <property type="evidence" value="ECO:0007669"/>
    <property type="project" value="TreeGrafter"/>
</dbReference>
<reference evidence="11" key="2">
    <citation type="submission" date="2020-11" db="EMBL/GenBank/DDBJ databases">
        <authorList>
            <person name="McCartney M.A."/>
            <person name="Auch B."/>
            <person name="Kono T."/>
            <person name="Mallez S."/>
            <person name="Becker A."/>
            <person name="Gohl D.M."/>
            <person name="Silverstein K.A.T."/>
            <person name="Koren S."/>
            <person name="Bechman K.B."/>
            <person name="Herman A."/>
            <person name="Abrahante J.E."/>
            <person name="Garbe J."/>
        </authorList>
    </citation>
    <scope>NUCLEOTIDE SEQUENCE</scope>
    <source>
        <strain evidence="11">Duluth1</strain>
        <tissue evidence="11">Whole animal</tissue>
    </source>
</reference>
<dbReference type="InterPro" id="IPR043926">
    <property type="entry name" value="ABCG_dom"/>
</dbReference>
<keyword evidence="8 9" id="KW-0472">Membrane</keyword>
<dbReference type="InterPro" id="IPR003593">
    <property type="entry name" value="AAA+_ATPase"/>
</dbReference>
<dbReference type="PANTHER" id="PTHR48041">
    <property type="entry name" value="ABC TRANSPORTER G FAMILY MEMBER 28"/>
    <property type="match status" value="1"/>
</dbReference>
<dbReference type="SUPFAM" id="SSF52540">
    <property type="entry name" value="P-loop containing nucleoside triphosphate hydrolases"/>
    <property type="match status" value="1"/>
</dbReference>
<dbReference type="InterPro" id="IPR013525">
    <property type="entry name" value="ABC2_TM"/>
</dbReference>
<dbReference type="GO" id="GO:0140359">
    <property type="term" value="F:ABC-type transporter activity"/>
    <property type="evidence" value="ECO:0007669"/>
    <property type="project" value="InterPro"/>
</dbReference>
<dbReference type="GO" id="GO:0042632">
    <property type="term" value="P:cholesterol homeostasis"/>
    <property type="evidence" value="ECO:0007669"/>
    <property type="project" value="TreeGrafter"/>
</dbReference>
<feature type="transmembrane region" description="Helical" evidence="9">
    <location>
        <begin position="798"/>
        <end position="819"/>
    </location>
</feature>
<keyword evidence="6" id="KW-0067">ATP-binding</keyword>
<keyword evidence="12" id="KW-1185">Reference proteome</keyword>
<evidence type="ECO:0000256" key="7">
    <source>
        <dbReference type="ARBA" id="ARBA00022989"/>
    </source>
</evidence>
<dbReference type="Pfam" id="PF06422">
    <property type="entry name" value="PDR_CDR"/>
    <property type="match status" value="1"/>
</dbReference>
<dbReference type="AlphaFoldDB" id="A0A9D4LJL9"/>
<reference evidence="11" key="1">
    <citation type="journal article" date="2019" name="bioRxiv">
        <title>The Genome of the Zebra Mussel, Dreissena polymorpha: A Resource for Invasive Species Research.</title>
        <authorList>
            <person name="McCartney M.A."/>
            <person name="Auch B."/>
            <person name="Kono T."/>
            <person name="Mallez S."/>
            <person name="Zhang Y."/>
            <person name="Obille A."/>
            <person name="Becker A."/>
            <person name="Abrahante J.E."/>
            <person name="Garbe J."/>
            <person name="Badalamenti J.P."/>
            <person name="Herman A."/>
            <person name="Mangelson H."/>
            <person name="Liachko I."/>
            <person name="Sullivan S."/>
            <person name="Sone E.D."/>
            <person name="Koren S."/>
            <person name="Silverstein K.A.T."/>
            <person name="Beckman K.B."/>
            <person name="Gohl D.M."/>
        </authorList>
    </citation>
    <scope>NUCLEOTIDE SEQUENCE</scope>
    <source>
        <strain evidence="11">Duluth1</strain>
        <tissue evidence="11">Whole animal</tissue>
    </source>
</reference>
<keyword evidence="7 9" id="KW-1133">Transmembrane helix</keyword>
<evidence type="ECO:0000259" key="10">
    <source>
        <dbReference type="PROSITE" id="PS50893"/>
    </source>
</evidence>
<evidence type="ECO:0000256" key="6">
    <source>
        <dbReference type="ARBA" id="ARBA00022840"/>
    </source>
</evidence>
<evidence type="ECO:0000256" key="1">
    <source>
        <dbReference type="ARBA" id="ARBA00004141"/>
    </source>
</evidence>
<dbReference type="GO" id="GO:0016324">
    <property type="term" value="C:apical plasma membrane"/>
    <property type="evidence" value="ECO:0007669"/>
    <property type="project" value="TreeGrafter"/>
</dbReference>
<gene>
    <name evidence="11" type="ORF">DPMN_101700</name>
</gene>
<dbReference type="Pfam" id="PF19055">
    <property type="entry name" value="ABC2_membrane_7"/>
    <property type="match status" value="1"/>
</dbReference>
<sequence>MNITTKFAKKNKLGQYASTKVSYSKGRFSSGVVSTEKANVNHNGTASNKVSYSNGRFSSGVVSTKKANVNHNGTASNKVSKSNGGILSDVALATKANVNHNGYASTKVSISDGGISSDVALATKANGNHNGYASIEVSIGDGGISSDVALATKANVNYNGTDSTEVSNNNGGISSDVALATKEHIYPHGTASTKVSHSNGGYSSTADEAFGSARREKHLDFLNVRYVVAEWVGPWWKGACFRRVHDKVVLNDVSLRIKPGEITAILGNSGSGKTSLLDVIACRSSGKVNGSILYNATKCTRAIIQNHATYVMQADRLLPNLTVRETLTYTARMKLHCPNHAIDKQVNQVIMEMGLKNVADSRVGGSIIRGISGGEQRRVTIAIQLLKDPDMIFLDEPTSGLDSYTARNLVSNLRDLARRGKIVLLTIHQPSSDIFTLLDKVGIMSKGEIVYFGCAREIVPYFTALGFPCDRYTNPLDRYVDVASIDRRDLEKERESLERLASLVSAFKSSPTHLQTIKDIHADLKEGPTCIESDARDPGPSYFRVVRTILHRMFRNLFRDRKDYLARLLLLPLFFIFILIFLGRLKHNQKSIQDRMGLLYQSSIVPSLIGTINSVALFPCLRDQYYRERRDGLYGTVTFLLAYSIHVLPFHLISSAIFSSLVYWVTGMNPGADHFGLYSVQIFILHYWGEMTTIAMMGLFMNQNLAQSATTLFQAAHMIIASGFTKDLQTIVKPLRLLSWALIHRYSAEIFVANEFSGLKFECPGPGPNNVTLACMEYGDDFIDKYYPESPEYMARNFGILVAYVIGTLILAVVCFEVKGNKNLH</sequence>
<organism evidence="11 12">
    <name type="scientific">Dreissena polymorpha</name>
    <name type="common">Zebra mussel</name>
    <name type="synonym">Mytilus polymorpha</name>
    <dbReference type="NCBI Taxonomy" id="45954"/>
    <lineage>
        <taxon>Eukaryota</taxon>
        <taxon>Metazoa</taxon>
        <taxon>Spiralia</taxon>
        <taxon>Lophotrochozoa</taxon>
        <taxon>Mollusca</taxon>
        <taxon>Bivalvia</taxon>
        <taxon>Autobranchia</taxon>
        <taxon>Heteroconchia</taxon>
        <taxon>Euheterodonta</taxon>
        <taxon>Imparidentia</taxon>
        <taxon>Neoheterodontei</taxon>
        <taxon>Myida</taxon>
        <taxon>Dreissenoidea</taxon>
        <taxon>Dreissenidae</taxon>
        <taxon>Dreissena</taxon>
    </lineage>
</organism>
<feature type="transmembrane region" description="Helical" evidence="9">
    <location>
        <begin position="603"/>
        <end position="621"/>
    </location>
</feature>
<dbReference type="OrthoDB" id="66620at2759"/>
<dbReference type="SMART" id="SM00382">
    <property type="entry name" value="AAA"/>
    <property type="match status" value="1"/>
</dbReference>
<dbReference type="Proteomes" id="UP000828390">
    <property type="component" value="Unassembled WGS sequence"/>
</dbReference>
<proteinExistence type="inferred from homology"/>
<comment type="subcellular location">
    <subcellularLocation>
        <location evidence="1">Membrane</location>
        <topology evidence="1">Multi-pass membrane protein</topology>
    </subcellularLocation>
</comment>
<dbReference type="Gene3D" id="3.40.50.300">
    <property type="entry name" value="P-loop containing nucleotide triphosphate hydrolases"/>
    <property type="match status" value="1"/>
</dbReference>
<evidence type="ECO:0000256" key="4">
    <source>
        <dbReference type="ARBA" id="ARBA00022692"/>
    </source>
</evidence>
<accession>A0A9D4LJL9</accession>
<dbReference type="GO" id="GO:0043190">
    <property type="term" value="C:ATP-binding cassette (ABC) transporter complex"/>
    <property type="evidence" value="ECO:0007669"/>
    <property type="project" value="TreeGrafter"/>
</dbReference>
<dbReference type="EMBL" id="JAIWYP010000003">
    <property type="protein sequence ID" value="KAH3859054.1"/>
    <property type="molecule type" value="Genomic_DNA"/>
</dbReference>
<dbReference type="InterPro" id="IPR050352">
    <property type="entry name" value="ABCG_transporters"/>
</dbReference>
<evidence type="ECO:0000313" key="12">
    <source>
        <dbReference type="Proteomes" id="UP000828390"/>
    </source>
</evidence>
<comment type="caution">
    <text evidence="11">The sequence shown here is derived from an EMBL/GenBank/DDBJ whole genome shotgun (WGS) entry which is preliminary data.</text>
</comment>
<evidence type="ECO:0000313" key="11">
    <source>
        <dbReference type="EMBL" id="KAH3859054.1"/>
    </source>
</evidence>
<feature type="domain" description="ABC transporter" evidence="10">
    <location>
        <begin position="219"/>
        <end position="471"/>
    </location>
</feature>
<feature type="transmembrane region" description="Helical" evidence="9">
    <location>
        <begin position="678"/>
        <end position="700"/>
    </location>
</feature>
<feature type="transmembrane region" description="Helical" evidence="9">
    <location>
        <begin position="633"/>
        <end position="666"/>
    </location>
</feature>
<name>A0A9D4LJL9_DREPO</name>
<keyword evidence="4 9" id="KW-0812">Transmembrane</keyword>
<evidence type="ECO:0000256" key="3">
    <source>
        <dbReference type="ARBA" id="ARBA00022448"/>
    </source>
</evidence>
<dbReference type="Pfam" id="PF00005">
    <property type="entry name" value="ABC_tran"/>
    <property type="match status" value="1"/>
</dbReference>
<evidence type="ECO:0000256" key="5">
    <source>
        <dbReference type="ARBA" id="ARBA00022741"/>
    </source>
</evidence>